<keyword evidence="8" id="KW-0862">Zinc</keyword>
<dbReference type="InterPro" id="IPR011249">
    <property type="entry name" value="Metalloenz_LuxS/M16"/>
</dbReference>
<comment type="similarity">
    <text evidence="2">Belongs to the peptidase M16 family.</text>
</comment>
<dbReference type="OrthoDB" id="9811314at2"/>
<sequence>MGRSTQYKFLLQFCLLSFCCSVHSSESQEAVSIPLPPNPSILSFREKRLPSEKWCIQNQLNLFLVEDKWASETSLGLLVETGSAYENKQTPGIAHLVQHIIASRSNATFPEETSLRDFTLQFGGSFFSWTGNGATGFSLSIPNYRLRGALQRLKAMLQGPYFLTSDLIEESEHVREEFELSLEEDPSFRFWIALTEICNPKHPFFRSTWEKTDILKTISPETIKSWFKQNYPTAPMHLVIISPEPLASSRETVLSLLKNMPLQGIAQRPFPPAFLLKDTFAWIPSAHEERFLYFAFPLEDRAPLSQRKELFLANFLTDQRKSSTQDLLKEAGLIKRISARFETENSSLQSFLLIDIELTPLGTHHWSQVASEILLSIAELGRRNDTKAFITHEKIAQELFYAYPQYMPPQDRVFSLLNQMLSEPFETFPQKSHQAQSFEFQPELVTSDLLKKPKAIVLSCPSQEWFAISGDVPNKPASEQEFLKQTFRTLPLFSCDFPHFPVPQIGNFLDIPDTNRFLPREVMQPTLARCSDNLSFYPEIFQNEHGQQAAFIQERCFGEPREIWQIRLSHPSMISALPKDRALFLLATEILQQRIKDLALEAKAAQAEIKLYPNRYSLDFFICGWIDHIDLMMQRILKAIQEPLMISEEALEKTKKVLLERSNCGEKNLLANALDALRDQICEPSIAKEEQLTALSQLTLEESIAFYEDLKENGYPQGIFIGKNKKAPLATWENVSLCFKGHLPSKPQTTSRLQTGLSKVEITGAPESGVLVAIDFGSLESVHGYTLASLLADGLQQPFQAYQQLNRDVEVAQVAIQEVADHIFLTFYLQSSSNTCEFLQIQIEEFIQELNKNFEMPPFFHYEKFQNLKSQLVTRASRPPVNLQHWAYQLYDLAMDRLSWKFWHNVSQHAREIEYRPFKSYGSAILNLQTTRAFCITMQGVHESQKG</sequence>
<name>A0A369KHJ6_9BACT</name>
<keyword evidence="9" id="KW-0482">Metalloprotease</keyword>
<dbReference type="GO" id="GO:0006508">
    <property type="term" value="P:proteolysis"/>
    <property type="evidence" value="ECO:0007669"/>
    <property type="project" value="UniProtKB-KW"/>
</dbReference>
<keyword evidence="7" id="KW-0378">Hydrolase</keyword>
<gene>
    <name evidence="17" type="ORF">HAT2_00611</name>
</gene>
<evidence type="ECO:0000259" key="15">
    <source>
        <dbReference type="Pfam" id="PF05193"/>
    </source>
</evidence>
<dbReference type="InterPro" id="IPR050626">
    <property type="entry name" value="Peptidase_M16"/>
</dbReference>
<comment type="function">
    <text evidence="1">Endopeptidase that degrades small peptides of less than 7 kDa, such as glucagon and insulin.</text>
</comment>
<dbReference type="Pfam" id="PF05193">
    <property type="entry name" value="Peptidase_M16_C"/>
    <property type="match status" value="1"/>
</dbReference>
<keyword evidence="18" id="KW-1185">Reference proteome</keyword>
<dbReference type="Gene3D" id="3.30.830.10">
    <property type="entry name" value="Metalloenzyme, LuxS/M16 peptidase-like"/>
    <property type="match status" value="4"/>
</dbReference>
<dbReference type="EMBL" id="QQBG01000023">
    <property type="protein sequence ID" value="RDB31273.1"/>
    <property type="molecule type" value="Genomic_DNA"/>
</dbReference>
<feature type="domain" description="Peptidase M16 middle/third" evidence="16">
    <location>
        <begin position="506"/>
        <end position="692"/>
    </location>
</feature>
<dbReference type="InterPro" id="IPR032632">
    <property type="entry name" value="Peptidase_M16_M"/>
</dbReference>
<evidence type="ECO:0000256" key="11">
    <source>
        <dbReference type="ARBA" id="ARBA00031184"/>
    </source>
</evidence>
<evidence type="ECO:0000256" key="8">
    <source>
        <dbReference type="ARBA" id="ARBA00022833"/>
    </source>
</evidence>
<feature type="domain" description="Peptidase M16 C-terminal" evidence="15">
    <location>
        <begin position="218"/>
        <end position="380"/>
    </location>
</feature>
<dbReference type="Pfam" id="PF00675">
    <property type="entry name" value="Peptidase_M16"/>
    <property type="match status" value="1"/>
</dbReference>
<dbReference type="AlphaFoldDB" id="A0A369KHJ6"/>
<organism evidence="17 18">
    <name type="scientific">Candidatus Similichlamydia laticola</name>
    <dbReference type="NCBI Taxonomy" id="2170265"/>
    <lineage>
        <taxon>Bacteria</taxon>
        <taxon>Pseudomonadati</taxon>
        <taxon>Chlamydiota</taxon>
        <taxon>Chlamydiia</taxon>
        <taxon>Parachlamydiales</taxon>
        <taxon>Candidatus Parilichlamydiaceae</taxon>
        <taxon>Candidatus Similichlamydia</taxon>
    </lineage>
</organism>
<feature type="chain" id="PRO_5016984440" description="Protease 3" evidence="13">
    <location>
        <begin position="25"/>
        <end position="947"/>
    </location>
</feature>
<evidence type="ECO:0000256" key="9">
    <source>
        <dbReference type="ARBA" id="ARBA00023049"/>
    </source>
</evidence>
<accession>A0A369KHJ6</accession>
<dbReference type="RefSeq" id="WP_114544539.1">
    <property type="nucleotide sequence ID" value="NZ_QQBG01000023.1"/>
</dbReference>
<evidence type="ECO:0000256" key="4">
    <source>
        <dbReference type="ARBA" id="ARBA00017565"/>
    </source>
</evidence>
<evidence type="ECO:0000256" key="12">
    <source>
        <dbReference type="ARBA" id="ARBA00033450"/>
    </source>
</evidence>
<evidence type="ECO:0000256" key="3">
    <source>
        <dbReference type="ARBA" id="ARBA00012449"/>
    </source>
</evidence>
<evidence type="ECO:0000313" key="18">
    <source>
        <dbReference type="Proteomes" id="UP000253816"/>
    </source>
</evidence>
<dbReference type="GO" id="GO:0004222">
    <property type="term" value="F:metalloendopeptidase activity"/>
    <property type="evidence" value="ECO:0007669"/>
    <property type="project" value="UniProtKB-EC"/>
</dbReference>
<evidence type="ECO:0000256" key="6">
    <source>
        <dbReference type="ARBA" id="ARBA00022723"/>
    </source>
</evidence>
<dbReference type="PANTHER" id="PTHR43690:SF18">
    <property type="entry name" value="INSULIN-DEGRADING ENZYME-RELATED"/>
    <property type="match status" value="1"/>
</dbReference>
<proteinExistence type="inferred from homology"/>
<keyword evidence="5" id="KW-0645">Protease</keyword>
<dbReference type="InterPro" id="IPR007863">
    <property type="entry name" value="Peptidase_M16_C"/>
</dbReference>
<keyword evidence="13" id="KW-0732">Signal</keyword>
<evidence type="ECO:0000256" key="10">
    <source>
        <dbReference type="ARBA" id="ARBA00029597"/>
    </source>
</evidence>
<evidence type="ECO:0000256" key="7">
    <source>
        <dbReference type="ARBA" id="ARBA00022801"/>
    </source>
</evidence>
<reference evidence="17 18" key="1">
    <citation type="submission" date="2018-07" db="EMBL/GenBank/DDBJ databases">
        <title>Comparative genomics of the Candidatus Parilichlamydiaceae reveals evidence of convergent evolution and genome reduction in the phylum Chlamydiae.</title>
        <authorList>
            <person name="Taylor-Brown A."/>
            <person name="Polkinghorne A."/>
        </authorList>
    </citation>
    <scope>NUCLEOTIDE SEQUENCE [LARGE SCALE GENOMIC DNA]</scope>
    <source>
        <strain evidence="17 18">Hat2</strain>
    </source>
</reference>
<dbReference type="GO" id="GO:0046872">
    <property type="term" value="F:metal ion binding"/>
    <property type="evidence" value="ECO:0007669"/>
    <property type="project" value="UniProtKB-KW"/>
</dbReference>
<dbReference type="Pfam" id="PF16187">
    <property type="entry name" value="Peptidase_M16_M"/>
    <property type="match status" value="1"/>
</dbReference>
<feature type="domain" description="Peptidase M16 N-terminal" evidence="14">
    <location>
        <begin position="67"/>
        <end position="179"/>
    </location>
</feature>
<evidence type="ECO:0000256" key="5">
    <source>
        <dbReference type="ARBA" id="ARBA00022670"/>
    </source>
</evidence>
<dbReference type="EC" id="3.4.24.55" evidence="3"/>
<evidence type="ECO:0000259" key="16">
    <source>
        <dbReference type="Pfam" id="PF16187"/>
    </source>
</evidence>
<protein>
    <recommendedName>
        <fullName evidence="4">Protease 3</fullName>
        <ecNumber evidence="3">3.4.24.55</ecNumber>
    </recommendedName>
    <alternativeName>
        <fullName evidence="12">Pitrilysin</fullName>
    </alternativeName>
    <alternativeName>
        <fullName evidence="11">Protease III</fullName>
    </alternativeName>
    <alternativeName>
        <fullName evidence="10">Protease pi</fullName>
    </alternativeName>
</protein>
<evidence type="ECO:0000256" key="2">
    <source>
        <dbReference type="ARBA" id="ARBA00007261"/>
    </source>
</evidence>
<dbReference type="SUPFAM" id="SSF63411">
    <property type="entry name" value="LuxS/MPP-like metallohydrolase"/>
    <property type="match status" value="3"/>
</dbReference>
<evidence type="ECO:0000259" key="14">
    <source>
        <dbReference type="Pfam" id="PF00675"/>
    </source>
</evidence>
<comment type="caution">
    <text evidence="17">The sequence shown here is derived from an EMBL/GenBank/DDBJ whole genome shotgun (WGS) entry which is preliminary data.</text>
</comment>
<evidence type="ECO:0000256" key="13">
    <source>
        <dbReference type="SAM" id="SignalP"/>
    </source>
</evidence>
<dbReference type="PANTHER" id="PTHR43690">
    <property type="entry name" value="NARDILYSIN"/>
    <property type="match status" value="1"/>
</dbReference>
<evidence type="ECO:0000256" key="1">
    <source>
        <dbReference type="ARBA" id="ARBA00002184"/>
    </source>
</evidence>
<feature type="signal peptide" evidence="13">
    <location>
        <begin position="1"/>
        <end position="24"/>
    </location>
</feature>
<dbReference type="InterPro" id="IPR011765">
    <property type="entry name" value="Pept_M16_N"/>
</dbReference>
<keyword evidence="6" id="KW-0479">Metal-binding</keyword>
<evidence type="ECO:0000313" key="17">
    <source>
        <dbReference type="EMBL" id="RDB31273.1"/>
    </source>
</evidence>
<dbReference type="Proteomes" id="UP000253816">
    <property type="component" value="Unassembled WGS sequence"/>
</dbReference>